<sequence length="70" mass="8095">MRKDFFLDTKMKPLEQMDRRHISKVTFGQVNENTAGIADPFGLVYLKTSAKGENGASWMELYREKTPTRI</sequence>
<proteinExistence type="predicted"/>
<dbReference type="AlphaFoldDB" id="A0A195BT15"/>
<dbReference type="Proteomes" id="UP000078540">
    <property type="component" value="Unassembled WGS sequence"/>
</dbReference>
<evidence type="ECO:0000313" key="2">
    <source>
        <dbReference type="Proteomes" id="UP000078540"/>
    </source>
</evidence>
<organism evidence="1 2">
    <name type="scientific">Atta colombica</name>
    <dbReference type="NCBI Taxonomy" id="520822"/>
    <lineage>
        <taxon>Eukaryota</taxon>
        <taxon>Metazoa</taxon>
        <taxon>Ecdysozoa</taxon>
        <taxon>Arthropoda</taxon>
        <taxon>Hexapoda</taxon>
        <taxon>Insecta</taxon>
        <taxon>Pterygota</taxon>
        <taxon>Neoptera</taxon>
        <taxon>Endopterygota</taxon>
        <taxon>Hymenoptera</taxon>
        <taxon>Apocrita</taxon>
        <taxon>Aculeata</taxon>
        <taxon>Formicoidea</taxon>
        <taxon>Formicidae</taxon>
        <taxon>Myrmicinae</taxon>
        <taxon>Atta</taxon>
    </lineage>
</organism>
<gene>
    <name evidence="1" type="ORF">ALC53_01891</name>
</gene>
<reference evidence="1 2" key="1">
    <citation type="submission" date="2015-09" db="EMBL/GenBank/DDBJ databases">
        <title>Atta colombica WGS genome.</title>
        <authorList>
            <person name="Nygaard S."/>
            <person name="Hu H."/>
            <person name="Boomsma J."/>
            <person name="Zhang G."/>
        </authorList>
    </citation>
    <scope>NUCLEOTIDE SEQUENCE [LARGE SCALE GENOMIC DNA]</scope>
    <source>
        <strain evidence="1">Treedump-2</strain>
        <tissue evidence="1">Whole body</tissue>
    </source>
</reference>
<evidence type="ECO:0000313" key="1">
    <source>
        <dbReference type="EMBL" id="KYM89579.1"/>
    </source>
</evidence>
<protein>
    <submittedName>
        <fullName evidence="1">Uncharacterized protein</fullName>
    </submittedName>
</protein>
<dbReference type="EMBL" id="KQ976417">
    <property type="protein sequence ID" value="KYM89579.1"/>
    <property type="molecule type" value="Genomic_DNA"/>
</dbReference>
<keyword evidence="2" id="KW-1185">Reference proteome</keyword>
<name>A0A195BT15_9HYME</name>
<accession>A0A195BT15</accession>